<keyword evidence="4 8" id="KW-0808">Transferase</keyword>
<evidence type="ECO:0000256" key="2">
    <source>
        <dbReference type="ARBA" id="ARBA00013346"/>
    </source>
</evidence>
<accession>A0A0F7KFB2</accession>
<evidence type="ECO:0000313" key="8">
    <source>
        <dbReference type="EMBL" id="AKH37848.1"/>
    </source>
</evidence>
<dbReference type="PANTHER" id="PTHR11579:SF18">
    <property type="entry name" value="PROTEIN-L-ISOASPARTATE O-METHYLTRANSFERASE"/>
    <property type="match status" value="1"/>
</dbReference>
<keyword evidence="10" id="KW-1185">Reference proteome</keyword>
<dbReference type="InterPro" id="IPR020598">
    <property type="entry name" value="rRNA_Ade_methylase_Trfase_N"/>
</dbReference>
<dbReference type="PANTHER" id="PTHR11579">
    <property type="entry name" value="PROTEIN-L-ISOASPARTATE O-METHYLTRANSFERASE"/>
    <property type="match status" value="1"/>
</dbReference>
<dbReference type="SMART" id="SM00650">
    <property type="entry name" value="rADc"/>
    <property type="match status" value="1"/>
</dbReference>
<dbReference type="CDD" id="cd02440">
    <property type="entry name" value="AdoMet_MTases"/>
    <property type="match status" value="1"/>
</dbReference>
<organism evidence="8 10">
    <name type="scientific">Nitrosomonas communis</name>
    <dbReference type="NCBI Taxonomy" id="44574"/>
    <lineage>
        <taxon>Bacteria</taxon>
        <taxon>Pseudomonadati</taxon>
        <taxon>Pseudomonadota</taxon>
        <taxon>Betaproteobacteria</taxon>
        <taxon>Nitrosomonadales</taxon>
        <taxon>Nitrosomonadaceae</taxon>
        <taxon>Nitrosomonas</taxon>
    </lineage>
</organism>
<dbReference type="KEGG" id="nco:AAW31_08550"/>
<protein>
    <recommendedName>
        <fullName evidence="2">Protein-L-isoaspartate O-methyltransferase</fullName>
    </recommendedName>
    <alternativeName>
        <fullName evidence="6">Protein L-isoaspartyl methyltransferase</fullName>
    </alternativeName>
</protein>
<evidence type="ECO:0000256" key="4">
    <source>
        <dbReference type="ARBA" id="ARBA00022679"/>
    </source>
</evidence>
<dbReference type="Pfam" id="PF01135">
    <property type="entry name" value="PCMT"/>
    <property type="match status" value="1"/>
</dbReference>
<dbReference type="GO" id="GO:0004719">
    <property type="term" value="F:protein-L-isoaspartate (D-aspartate) O-methyltransferase activity"/>
    <property type="evidence" value="ECO:0007669"/>
    <property type="project" value="InterPro"/>
</dbReference>
<keyword evidence="5" id="KW-0949">S-adenosyl-L-methionine</keyword>
<evidence type="ECO:0000256" key="6">
    <source>
        <dbReference type="ARBA" id="ARBA00030757"/>
    </source>
</evidence>
<evidence type="ECO:0000313" key="9">
    <source>
        <dbReference type="EMBL" id="TYP92876.1"/>
    </source>
</evidence>
<comment type="similarity">
    <text evidence="1">Belongs to the methyltransferase superfamily. L-isoaspartyl/D-aspartyl protein methyltransferase family.</text>
</comment>
<evidence type="ECO:0000259" key="7">
    <source>
        <dbReference type="SMART" id="SM00650"/>
    </source>
</evidence>
<evidence type="ECO:0000256" key="1">
    <source>
        <dbReference type="ARBA" id="ARBA00005369"/>
    </source>
</evidence>
<keyword evidence="3 8" id="KW-0489">Methyltransferase</keyword>
<dbReference type="SUPFAM" id="SSF53335">
    <property type="entry name" value="S-adenosyl-L-methionine-dependent methyltransferases"/>
    <property type="match status" value="1"/>
</dbReference>
<dbReference type="GO" id="GO:0000179">
    <property type="term" value="F:rRNA (adenine-N6,N6-)-dimethyltransferase activity"/>
    <property type="evidence" value="ECO:0007669"/>
    <property type="project" value="InterPro"/>
</dbReference>
<dbReference type="Proteomes" id="UP000324176">
    <property type="component" value="Unassembled WGS sequence"/>
</dbReference>
<reference evidence="9 11" key="3">
    <citation type="submission" date="2019-07" db="EMBL/GenBank/DDBJ databases">
        <title>Active sludge and wastewater microbial communities from Klosterneuburg, Austria.</title>
        <authorList>
            <person name="Wagner M."/>
        </authorList>
    </citation>
    <scope>NUCLEOTIDE SEQUENCE [LARGE SCALE GENOMIC DNA]</scope>
    <source>
        <strain evidence="9 11">Nm2</strain>
    </source>
</reference>
<gene>
    <name evidence="8" type="ORF">AAW31_08550</name>
    <name evidence="9" type="ORF">BCL69_100576</name>
</gene>
<dbReference type="InterPro" id="IPR000682">
    <property type="entry name" value="PCMT"/>
</dbReference>
<evidence type="ECO:0000256" key="3">
    <source>
        <dbReference type="ARBA" id="ARBA00022603"/>
    </source>
</evidence>
<sequence>MIMKLDTNLEQNRFNMVEQQIRTWNVLDLTILNLLYKVRREEFVPAAYRSLAFADMEIPLDYGAVMLTPKMEARILQELRIKKTDKILEVGSGSGYMTALLAELGAQVYSVEIVPTLCSIAKMNLQTHGITNVTLEQGDAAQGWPQHGPYDVIVLTASTPILPEAFQKSLNPGGRLFAIVGEEPLMEAMLITCVAPNVYETKVLFETCTAPLRNALQPQRFTF</sequence>
<dbReference type="AlphaFoldDB" id="A0A0F7KFB2"/>
<dbReference type="InterPro" id="IPR029063">
    <property type="entry name" value="SAM-dependent_MTases_sf"/>
</dbReference>
<proteinExistence type="inferred from homology"/>
<reference evidence="8 10" key="2">
    <citation type="journal article" date="2016" name="Genome Announc.">
        <title>Genome Sequence of Nitrosomonas communis Strain Nm2, a Mesophilic Ammonia-Oxidizing Bacterium Isolated from Mediterranean Soil.</title>
        <authorList>
            <person name="Kozlowski J.A."/>
            <person name="Kits K.D."/>
            <person name="Stein L.Y."/>
        </authorList>
    </citation>
    <scope>NUCLEOTIDE SEQUENCE [LARGE SCALE GENOMIC DNA]</scope>
    <source>
        <strain evidence="8 10">Nm2</strain>
    </source>
</reference>
<dbReference type="Gene3D" id="3.40.50.150">
    <property type="entry name" value="Vaccinia Virus protein VP39"/>
    <property type="match status" value="1"/>
</dbReference>
<name>A0A0F7KFB2_9PROT</name>
<feature type="domain" description="Ribosomal RNA adenine methylase transferase N-terminal" evidence="7">
    <location>
        <begin position="71"/>
        <end position="210"/>
    </location>
</feature>
<dbReference type="GO" id="GO:0005737">
    <property type="term" value="C:cytoplasm"/>
    <property type="evidence" value="ECO:0007669"/>
    <property type="project" value="TreeGrafter"/>
</dbReference>
<evidence type="ECO:0000313" key="10">
    <source>
        <dbReference type="Proteomes" id="UP000034156"/>
    </source>
</evidence>
<dbReference type="EMBL" id="CP011451">
    <property type="protein sequence ID" value="AKH37848.1"/>
    <property type="molecule type" value="Genomic_DNA"/>
</dbReference>
<dbReference type="EMBL" id="VNHT01000005">
    <property type="protein sequence ID" value="TYP92876.1"/>
    <property type="molecule type" value="Genomic_DNA"/>
</dbReference>
<reference evidence="10" key="1">
    <citation type="submission" date="2015-05" db="EMBL/GenBank/DDBJ databases">
        <title>Draft genome of Nitrosomonas communis strain Nm2.</title>
        <authorList>
            <person name="Kozlowski J.A."/>
            <person name="Kits K.D."/>
            <person name="Stein L.Y."/>
        </authorList>
    </citation>
    <scope>NUCLEOTIDE SEQUENCE [LARGE SCALE GENOMIC DNA]</scope>
    <source>
        <strain evidence="10">Nm2</strain>
    </source>
</reference>
<dbReference type="PATRIC" id="fig|44574.3.peg.2087"/>
<dbReference type="Proteomes" id="UP000034156">
    <property type="component" value="Chromosome"/>
</dbReference>
<evidence type="ECO:0000313" key="11">
    <source>
        <dbReference type="Proteomes" id="UP000324176"/>
    </source>
</evidence>
<evidence type="ECO:0000256" key="5">
    <source>
        <dbReference type="ARBA" id="ARBA00022691"/>
    </source>
</evidence>